<dbReference type="Proteomes" id="UP000184267">
    <property type="component" value="Unassembled WGS sequence"/>
</dbReference>
<evidence type="ECO:0000256" key="1">
    <source>
        <dbReference type="SAM" id="MobiDB-lite"/>
    </source>
</evidence>
<reference evidence="2 3" key="1">
    <citation type="submission" date="2016-10" db="EMBL/GenBank/DDBJ databases">
        <title>Genome sequence of the basidiomycete white-rot fungus Trametes pubescens.</title>
        <authorList>
            <person name="Makela M.R."/>
            <person name="Granchi Z."/>
            <person name="Peng M."/>
            <person name="De Vries R.P."/>
            <person name="Grigoriev I."/>
            <person name="Riley R."/>
            <person name="Hilden K."/>
        </authorList>
    </citation>
    <scope>NUCLEOTIDE SEQUENCE [LARGE SCALE GENOMIC DNA]</scope>
    <source>
        <strain evidence="2 3">FBCC735</strain>
    </source>
</reference>
<comment type="caution">
    <text evidence="2">The sequence shown here is derived from an EMBL/GenBank/DDBJ whole genome shotgun (WGS) entry which is preliminary data.</text>
</comment>
<evidence type="ECO:0000313" key="3">
    <source>
        <dbReference type="Proteomes" id="UP000184267"/>
    </source>
</evidence>
<proteinExistence type="predicted"/>
<dbReference type="EMBL" id="MNAD01000199">
    <property type="protein sequence ID" value="OJT15111.1"/>
    <property type="molecule type" value="Genomic_DNA"/>
</dbReference>
<organism evidence="2 3">
    <name type="scientific">Trametes pubescens</name>
    <name type="common">White-rot fungus</name>
    <dbReference type="NCBI Taxonomy" id="154538"/>
    <lineage>
        <taxon>Eukaryota</taxon>
        <taxon>Fungi</taxon>
        <taxon>Dikarya</taxon>
        <taxon>Basidiomycota</taxon>
        <taxon>Agaricomycotina</taxon>
        <taxon>Agaricomycetes</taxon>
        <taxon>Polyporales</taxon>
        <taxon>Polyporaceae</taxon>
        <taxon>Trametes</taxon>
    </lineage>
</organism>
<feature type="compositionally biased region" description="Polar residues" evidence="1">
    <location>
        <begin position="32"/>
        <end position="44"/>
    </location>
</feature>
<gene>
    <name evidence="2" type="ORF">TRAPUB_8368</name>
</gene>
<sequence length="86" mass="9262">MVDDFELCQTSAFSSGTVQSSHGAVQAWKSPQVPTSLWQSTGTAGTVPVSRDVESGRESALGHGKKDDDREEFAMETFIVDTTPQI</sequence>
<name>A0A1M2W5H4_TRAPU</name>
<accession>A0A1M2W5H4</accession>
<protein>
    <submittedName>
        <fullName evidence="2">Uncharacterized protein</fullName>
    </submittedName>
</protein>
<feature type="region of interest" description="Disordered" evidence="1">
    <location>
        <begin position="30"/>
        <end position="71"/>
    </location>
</feature>
<dbReference type="AlphaFoldDB" id="A0A1M2W5H4"/>
<evidence type="ECO:0000313" key="2">
    <source>
        <dbReference type="EMBL" id="OJT15111.1"/>
    </source>
</evidence>
<keyword evidence="3" id="KW-1185">Reference proteome</keyword>